<reference evidence="3" key="1">
    <citation type="journal article" date="2019" name="Int. J. Syst. Evol. Microbiol.">
        <title>The Global Catalogue of Microorganisms (GCM) 10K type strain sequencing project: providing services to taxonomists for standard genome sequencing and annotation.</title>
        <authorList>
            <consortium name="The Broad Institute Genomics Platform"/>
            <consortium name="The Broad Institute Genome Sequencing Center for Infectious Disease"/>
            <person name="Wu L."/>
            <person name="Ma J."/>
        </authorList>
    </citation>
    <scope>NUCLEOTIDE SEQUENCE [LARGE SCALE GENOMIC DNA]</scope>
    <source>
        <strain evidence="3">CCM 8937</strain>
    </source>
</reference>
<dbReference type="PROSITE" id="PS51186">
    <property type="entry name" value="GNAT"/>
    <property type="match status" value="1"/>
</dbReference>
<keyword evidence="2" id="KW-0012">Acyltransferase</keyword>
<evidence type="ECO:0000259" key="1">
    <source>
        <dbReference type="PROSITE" id="PS51186"/>
    </source>
</evidence>
<dbReference type="Pfam" id="PF13673">
    <property type="entry name" value="Acetyltransf_10"/>
    <property type="match status" value="1"/>
</dbReference>
<dbReference type="EMBL" id="JBHTOH010000089">
    <property type="protein sequence ID" value="MFD1411890.1"/>
    <property type="molecule type" value="Genomic_DNA"/>
</dbReference>
<protein>
    <submittedName>
        <fullName evidence="2">GNAT family N-acetyltransferase</fullName>
        <ecNumber evidence="2">2.3.-.-</ecNumber>
    </submittedName>
</protein>
<dbReference type="InterPro" id="IPR016181">
    <property type="entry name" value="Acyl_CoA_acyltransferase"/>
</dbReference>
<proteinExistence type="predicted"/>
<gene>
    <name evidence="2" type="ORF">ACFQ4R_09870</name>
</gene>
<dbReference type="CDD" id="cd04301">
    <property type="entry name" value="NAT_SF"/>
    <property type="match status" value="1"/>
</dbReference>
<dbReference type="RefSeq" id="WP_225420190.1">
    <property type="nucleotide sequence ID" value="NZ_JBHTOH010000089.1"/>
</dbReference>
<dbReference type="Proteomes" id="UP001597191">
    <property type="component" value="Unassembled WGS sequence"/>
</dbReference>
<evidence type="ECO:0000313" key="2">
    <source>
        <dbReference type="EMBL" id="MFD1411890.1"/>
    </source>
</evidence>
<dbReference type="Gene3D" id="3.40.630.30">
    <property type="match status" value="1"/>
</dbReference>
<keyword evidence="3" id="KW-1185">Reference proteome</keyword>
<organism evidence="2 3">
    <name type="scientific">Lapidilactobacillus gannanensis</name>
    <dbReference type="NCBI Taxonomy" id="2486002"/>
    <lineage>
        <taxon>Bacteria</taxon>
        <taxon>Bacillati</taxon>
        <taxon>Bacillota</taxon>
        <taxon>Bacilli</taxon>
        <taxon>Lactobacillales</taxon>
        <taxon>Lactobacillaceae</taxon>
        <taxon>Lapidilactobacillus</taxon>
    </lineage>
</organism>
<dbReference type="SUPFAM" id="SSF55729">
    <property type="entry name" value="Acyl-CoA N-acyltransferases (Nat)"/>
    <property type="match status" value="1"/>
</dbReference>
<evidence type="ECO:0000313" key="3">
    <source>
        <dbReference type="Proteomes" id="UP001597191"/>
    </source>
</evidence>
<accession>A0ABW4BQL7</accession>
<dbReference type="GO" id="GO:0016746">
    <property type="term" value="F:acyltransferase activity"/>
    <property type="evidence" value="ECO:0007669"/>
    <property type="project" value="UniProtKB-KW"/>
</dbReference>
<keyword evidence="2" id="KW-0808">Transferase</keyword>
<name>A0ABW4BQL7_9LACO</name>
<sequence>MANLQAVLATDLPAVQQMYRLAFADLYQRYHDDQTDPYYETLATLTWKWQQPDRHYYFYVVDQQRVGMICVHDDSQQATTKRISPLLILPSFQGNGYALTMLQAVQVQYSGATCWQVDTIAQESKLMQFYRRAGFQATSQHAELQPGMTIVYFEKNRSEAG</sequence>
<dbReference type="EC" id="2.3.-.-" evidence="2"/>
<feature type="domain" description="N-acetyltransferase" evidence="1">
    <location>
        <begin position="2"/>
        <end position="158"/>
    </location>
</feature>
<dbReference type="InterPro" id="IPR000182">
    <property type="entry name" value="GNAT_dom"/>
</dbReference>
<comment type="caution">
    <text evidence="2">The sequence shown here is derived from an EMBL/GenBank/DDBJ whole genome shotgun (WGS) entry which is preliminary data.</text>
</comment>